<dbReference type="PROSITE" id="PS50113">
    <property type="entry name" value="PAC"/>
    <property type="match status" value="4"/>
</dbReference>
<keyword evidence="4" id="KW-0808">Transferase</keyword>
<keyword evidence="6" id="KW-0418">Kinase</keyword>
<evidence type="ECO:0000256" key="4">
    <source>
        <dbReference type="ARBA" id="ARBA00022679"/>
    </source>
</evidence>
<dbReference type="PROSITE" id="PS50109">
    <property type="entry name" value="HIS_KIN"/>
    <property type="match status" value="1"/>
</dbReference>
<feature type="domain" description="PAC" evidence="11">
    <location>
        <begin position="70"/>
        <end position="122"/>
    </location>
</feature>
<dbReference type="InterPro" id="IPR011712">
    <property type="entry name" value="Sig_transdc_His_kin_sub3_dim/P"/>
</dbReference>
<dbReference type="Proteomes" id="UP000077355">
    <property type="component" value="Unassembled WGS sequence"/>
</dbReference>
<evidence type="ECO:0000256" key="2">
    <source>
        <dbReference type="ARBA" id="ARBA00012438"/>
    </source>
</evidence>
<gene>
    <name evidence="12" type="ORF">PBAT_06210</name>
</gene>
<feature type="domain" description="PAC" evidence="11">
    <location>
        <begin position="696"/>
        <end position="744"/>
    </location>
</feature>
<keyword evidence="3" id="KW-0597">Phosphoprotein</keyword>
<dbReference type="SUPFAM" id="SSF55874">
    <property type="entry name" value="ATPase domain of HSP90 chaperone/DNA topoisomerase II/histidine kinase"/>
    <property type="match status" value="1"/>
</dbReference>
<accession>A0A168Q1U4</accession>
<dbReference type="SMART" id="SM00091">
    <property type="entry name" value="PAS"/>
    <property type="match status" value="5"/>
</dbReference>
<reference evidence="12 13" key="1">
    <citation type="submission" date="2016-03" db="EMBL/GenBank/DDBJ databases">
        <title>Draft genome sequence of Paenibacillus antarcticus CECT 5836.</title>
        <authorList>
            <person name="Shin S.-K."/>
            <person name="Yi H."/>
        </authorList>
    </citation>
    <scope>NUCLEOTIDE SEQUENCE [LARGE SCALE GENOMIC DNA]</scope>
    <source>
        <strain evidence="12 13">CECT 5836</strain>
    </source>
</reference>
<evidence type="ECO:0000259" key="10">
    <source>
        <dbReference type="PROSITE" id="PS50112"/>
    </source>
</evidence>
<dbReference type="Pfam" id="PF08447">
    <property type="entry name" value="PAS_3"/>
    <property type="match status" value="3"/>
</dbReference>
<dbReference type="NCBIfam" id="TIGR00229">
    <property type="entry name" value="sensory_box"/>
    <property type="match status" value="5"/>
</dbReference>
<keyword evidence="5" id="KW-0547">Nucleotide-binding</keyword>
<sequence length="1090" mass="126071">MNSLCNNETTTWSMITETNCLTLSDGFKRWMGYLNEETVYSSNLLQEMVYSEDVHMFNEHMNKLSYGQISSLEYRIRIKNNELKWIQNIGIPVLNHANEVCRIDGVMLDITEKRAEQEQVENTFSLYQDMLDTIDVALFSYDMNLQHVSFISDAIAKITGYPIEQTKVSKFWSGIAHPDEKARVDSITTMVKGGIRDLSESRIIHANGDIRWIQVRIIPSLDKFNSVVRLDGLVTDITERKMMEETLYRNEQRYKSLFEYNTDVVCELDLQGNILAINPVAENITGERMNLSCKTLSIVDVFGNEHAELMNDSFEKVLEGETPHYAVTSCYRDRGIIHWDIKNVPIQVNNQLVGIYVIAKDVTVKRKVQNRLAEREAEYRLITDNMKDLMVVLDASGNFLVASPSCENIMGIPLELIRETTILEHIYPDDRQYLIDHVMDMLETKGSKLLRFRFIHVDGHIIYLESMGTPVFGDDGNFEKIVIVSRDITKKVGIEKELRESEERYRRLIELSPQPMVLLLQTKVVYMNPSGLNMIGASHADEIIGESMYDYIHEDNWEEGTQRMHQLMDMDYIGSMKYKIIRVDGQLIDTEVIGIYDEVTETILILIKDVTEQLKMERALQESEERYRRLVELSPVAIAVYKDGLINYINPEGCRILGLDISNDALSADIMDWMHPDYYDYVRLGMDKTMLNGYSLPAEYQVVRSDGQVIIVSMLAIYDTQSSSIQLMFEDITEKKRVEQALLESEERYFRLQTSLDQFSHDLFGVMKIAQMEQRLLQEVRDILKVTDVSIIEVEHNKDNLCEIIETEKGYSLKIDEKKGKSYLLCIDEKPSSLEITAIRVWLATITRYVSVLFDNFLIIEDLTKELEQDASEQVAPTWLLRFMFNLSENERKRLAQDLHDSALQEQIIWYRKLDLLLTDRSITGMLREQLGQITEGLLDVIYQLRITCNELRPPMLIRDGLVSSLEALFDFTQLRSNYVIHFDVEHFNYKLDDDVLIGLYRIVQELLANASKHSSATEVRILLFSEGEHIRLEYKDNGMGMDITEMKDSMTSMGIHGMKERVRSMDGIIHFLSSENNGLTMTISIQLHE</sequence>
<dbReference type="InterPro" id="IPR052162">
    <property type="entry name" value="Sensor_kinase/Photoreceptor"/>
</dbReference>
<organism evidence="12 13">
    <name type="scientific">Paenibacillus antarcticus</name>
    <dbReference type="NCBI Taxonomy" id="253703"/>
    <lineage>
        <taxon>Bacteria</taxon>
        <taxon>Bacillati</taxon>
        <taxon>Bacillota</taxon>
        <taxon>Bacilli</taxon>
        <taxon>Bacillales</taxon>
        <taxon>Paenibacillaceae</taxon>
        <taxon>Paenibacillus</taxon>
    </lineage>
</organism>
<dbReference type="InterPro" id="IPR005467">
    <property type="entry name" value="His_kinase_dom"/>
</dbReference>
<comment type="caution">
    <text evidence="12">The sequence shown here is derived from an EMBL/GenBank/DDBJ whole genome shotgun (WGS) entry which is preliminary data.</text>
</comment>
<dbReference type="Pfam" id="PF00989">
    <property type="entry name" value="PAS"/>
    <property type="match status" value="1"/>
</dbReference>
<proteinExistence type="predicted"/>
<feature type="domain" description="Histidine kinase" evidence="9">
    <location>
        <begin position="1000"/>
        <end position="1090"/>
    </location>
</feature>
<dbReference type="Pfam" id="PF08448">
    <property type="entry name" value="PAS_4"/>
    <property type="match status" value="1"/>
</dbReference>
<dbReference type="SMART" id="SM00387">
    <property type="entry name" value="HATPase_c"/>
    <property type="match status" value="1"/>
</dbReference>
<dbReference type="GO" id="GO:0006355">
    <property type="term" value="P:regulation of DNA-templated transcription"/>
    <property type="evidence" value="ECO:0007669"/>
    <property type="project" value="InterPro"/>
</dbReference>
<dbReference type="InterPro" id="IPR013655">
    <property type="entry name" value="PAS_fold_3"/>
</dbReference>
<keyword evidence="8" id="KW-0902">Two-component regulatory system</keyword>
<dbReference type="InterPro" id="IPR013656">
    <property type="entry name" value="PAS_4"/>
</dbReference>
<evidence type="ECO:0000259" key="9">
    <source>
        <dbReference type="PROSITE" id="PS50109"/>
    </source>
</evidence>
<dbReference type="InterPro" id="IPR000014">
    <property type="entry name" value="PAS"/>
</dbReference>
<dbReference type="PANTHER" id="PTHR43304:SF1">
    <property type="entry name" value="PAC DOMAIN-CONTAINING PROTEIN"/>
    <property type="match status" value="1"/>
</dbReference>
<dbReference type="CDD" id="cd16917">
    <property type="entry name" value="HATPase_UhpB-NarQ-NarX-like"/>
    <property type="match status" value="1"/>
</dbReference>
<evidence type="ECO:0000256" key="8">
    <source>
        <dbReference type="ARBA" id="ARBA00023012"/>
    </source>
</evidence>
<dbReference type="InterPro" id="IPR001610">
    <property type="entry name" value="PAC"/>
</dbReference>
<feature type="domain" description="PAS" evidence="10">
    <location>
        <begin position="375"/>
        <end position="445"/>
    </location>
</feature>
<dbReference type="OrthoDB" id="9781904at2"/>
<dbReference type="GO" id="GO:0000155">
    <property type="term" value="F:phosphorelay sensor kinase activity"/>
    <property type="evidence" value="ECO:0007669"/>
    <property type="project" value="InterPro"/>
</dbReference>
<feature type="domain" description="PAC" evidence="11">
    <location>
        <begin position="448"/>
        <end position="500"/>
    </location>
</feature>
<dbReference type="PROSITE" id="PS50112">
    <property type="entry name" value="PAS"/>
    <property type="match status" value="5"/>
</dbReference>
<feature type="domain" description="PAC" evidence="11">
    <location>
        <begin position="197"/>
        <end position="249"/>
    </location>
</feature>
<feature type="domain" description="PAS" evidence="10">
    <location>
        <begin position="501"/>
        <end position="571"/>
    </location>
</feature>
<dbReference type="RefSeq" id="WP_068647625.1">
    <property type="nucleotide sequence ID" value="NZ_CP043611.1"/>
</dbReference>
<dbReference type="SUPFAM" id="SSF55785">
    <property type="entry name" value="PYP-like sensor domain (PAS domain)"/>
    <property type="match status" value="6"/>
</dbReference>
<feature type="domain" description="PAS" evidence="10">
    <location>
        <begin position="123"/>
        <end position="184"/>
    </location>
</feature>
<keyword evidence="13" id="KW-1185">Reference proteome</keyword>
<dbReference type="InterPro" id="IPR003594">
    <property type="entry name" value="HATPase_dom"/>
</dbReference>
<dbReference type="EMBL" id="LVJI01000007">
    <property type="protein sequence ID" value="OAB47296.1"/>
    <property type="molecule type" value="Genomic_DNA"/>
</dbReference>
<evidence type="ECO:0000313" key="13">
    <source>
        <dbReference type="Proteomes" id="UP000077355"/>
    </source>
</evidence>
<dbReference type="SMART" id="SM00086">
    <property type="entry name" value="PAC"/>
    <property type="match status" value="4"/>
</dbReference>
<evidence type="ECO:0000313" key="12">
    <source>
        <dbReference type="EMBL" id="OAB47296.1"/>
    </source>
</evidence>
<evidence type="ECO:0000259" key="11">
    <source>
        <dbReference type="PROSITE" id="PS50113"/>
    </source>
</evidence>
<dbReference type="EC" id="2.7.13.3" evidence="2"/>
<feature type="domain" description="PAS" evidence="10">
    <location>
        <begin position="623"/>
        <end position="693"/>
    </location>
</feature>
<dbReference type="InterPro" id="IPR000700">
    <property type="entry name" value="PAS-assoc_C"/>
</dbReference>
<dbReference type="GO" id="GO:0046983">
    <property type="term" value="F:protein dimerization activity"/>
    <property type="evidence" value="ECO:0007669"/>
    <property type="project" value="InterPro"/>
</dbReference>
<evidence type="ECO:0000256" key="3">
    <source>
        <dbReference type="ARBA" id="ARBA00022553"/>
    </source>
</evidence>
<comment type="catalytic activity">
    <reaction evidence="1">
        <text>ATP + protein L-histidine = ADP + protein N-phospho-L-histidine.</text>
        <dbReference type="EC" id="2.7.13.3"/>
    </reaction>
</comment>
<dbReference type="Pfam" id="PF07730">
    <property type="entry name" value="HisKA_3"/>
    <property type="match status" value="1"/>
</dbReference>
<keyword evidence="7" id="KW-0067">ATP-binding</keyword>
<evidence type="ECO:0000256" key="5">
    <source>
        <dbReference type="ARBA" id="ARBA00022741"/>
    </source>
</evidence>
<dbReference type="PANTHER" id="PTHR43304">
    <property type="entry name" value="PHYTOCHROME-LIKE PROTEIN CPH1"/>
    <property type="match status" value="1"/>
</dbReference>
<dbReference type="Pfam" id="PF13188">
    <property type="entry name" value="PAS_8"/>
    <property type="match status" value="1"/>
</dbReference>
<evidence type="ECO:0000256" key="1">
    <source>
        <dbReference type="ARBA" id="ARBA00000085"/>
    </source>
</evidence>
<dbReference type="InterPro" id="IPR013767">
    <property type="entry name" value="PAS_fold"/>
</dbReference>
<dbReference type="Gene3D" id="3.30.450.20">
    <property type="entry name" value="PAS domain"/>
    <property type="match status" value="6"/>
</dbReference>
<dbReference type="CDD" id="cd00130">
    <property type="entry name" value="PAS"/>
    <property type="match status" value="3"/>
</dbReference>
<protein>
    <recommendedName>
        <fullName evidence="2">histidine kinase</fullName>
        <ecNumber evidence="2">2.7.13.3</ecNumber>
    </recommendedName>
</protein>
<dbReference type="GO" id="GO:0016020">
    <property type="term" value="C:membrane"/>
    <property type="evidence" value="ECO:0007669"/>
    <property type="project" value="InterPro"/>
</dbReference>
<dbReference type="Gene3D" id="3.30.565.10">
    <property type="entry name" value="Histidine kinase-like ATPase, C-terminal domain"/>
    <property type="match status" value="1"/>
</dbReference>
<dbReference type="InterPro" id="IPR036890">
    <property type="entry name" value="HATPase_C_sf"/>
</dbReference>
<feature type="domain" description="PAS" evidence="10">
    <location>
        <begin position="250"/>
        <end position="321"/>
    </location>
</feature>
<dbReference type="Pfam" id="PF02518">
    <property type="entry name" value="HATPase_c"/>
    <property type="match status" value="1"/>
</dbReference>
<evidence type="ECO:0000256" key="6">
    <source>
        <dbReference type="ARBA" id="ARBA00022777"/>
    </source>
</evidence>
<evidence type="ECO:0000256" key="7">
    <source>
        <dbReference type="ARBA" id="ARBA00022840"/>
    </source>
</evidence>
<dbReference type="GO" id="GO:0005524">
    <property type="term" value="F:ATP binding"/>
    <property type="evidence" value="ECO:0007669"/>
    <property type="project" value="UniProtKB-KW"/>
</dbReference>
<name>A0A168Q1U4_9BACL</name>
<dbReference type="InterPro" id="IPR035965">
    <property type="entry name" value="PAS-like_dom_sf"/>
</dbReference>
<dbReference type="AlphaFoldDB" id="A0A168Q1U4"/>